<keyword evidence="7" id="KW-0436">Ligase</keyword>
<evidence type="ECO:0000256" key="1">
    <source>
        <dbReference type="ARBA" id="ARBA00004141"/>
    </source>
</evidence>
<feature type="transmembrane region" description="Helical" evidence="5">
    <location>
        <begin position="31"/>
        <end position="52"/>
    </location>
</feature>
<feature type="transmembrane region" description="Helical" evidence="5">
    <location>
        <begin position="215"/>
        <end position="245"/>
    </location>
</feature>
<dbReference type="Pfam" id="PF04932">
    <property type="entry name" value="Wzy_C"/>
    <property type="match status" value="1"/>
</dbReference>
<feature type="transmembrane region" description="Helical" evidence="5">
    <location>
        <begin position="191"/>
        <end position="208"/>
    </location>
</feature>
<accession>A0ABW3U738</accession>
<feature type="transmembrane region" description="Helical" evidence="5">
    <location>
        <begin position="64"/>
        <end position="82"/>
    </location>
</feature>
<evidence type="ECO:0000256" key="4">
    <source>
        <dbReference type="ARBA" id="ARBA00023136"/>
    </source>
</evidence>
<dbReference type="GO" id="GO:0016874">
    <property type="term" value="F:ligase activity"/>
    <property type="evidence" value="ECO:0007669"/>
    <property type="project" value="UniProtKB-KW"/>
</dbReference>
<evidence type="ECO:0000313" key="7">
    <source>
        <dbReference type="EMBL" id="MFD1215230.1"/>
    </source>
</evidence>
<evidence type="ECO:0000256" key="2">
    <source>
        <dbReference type="ARBA" id="ARBA00022692"/>
    </source>
</evidence>
<feature type="transmembrane region" description="Helical" evidence="5">
    <location>
        <begin position="257"/>
        <end position="280"/>
    </location>
</feature>
<evidence type="ECO:0000313" key="8">
    <source>
        <dbReference type="Proteomes" id="UP001597264"/>
    </source>
</evidence>
<dbReference type="Proteomes" id="UP001597264">
    <property type="component" value="Unassembled WGS sequence"/>
</dbReference>
<feature type="domain" description="O-antigen ligase-related" evidence="6">
    <location>
        <begin position="219"/>
        <end position="350"/>
    </location>
</feature>
<protein>
    <submittedName>
        <fullName evidence="7">O-antigen ligase family protein</fullName>
    </submittedName>
</protein>
<name>A0ABW3U738_9GAMM</name>
<evidence type="ECO:0000256" key="3">
    <source>
        <dbReference type="ARBA" id="ARBA00022989"/>
    </source>
</evidence>
<dbReference type="InterPro" id="IPR051533">
    <property type="entry name" value="WaaL-like"/>
</dbReference>
<dbReference type="InterPro" id="IPR007016">
    <property type="entry name" value="O-antigen_ligase-rel_domated"/>
</dbReference>
<evidence type="ECO:0000256" key="5">
    <source>
        <dbReference type="SAM" id="Phobius"/>
    </source>
</evidence>
<keyword evidence="8" id="KW-1185">Reference proteome</keyword>
<evidence type="ECO:0000259" key="6">
    <source>
        <dbReference type="Pfam" id="PF04932"/>
    </source>
</evidence>
<sequence>MKSALAQIAPVVDFHLGKQVEIGVVSKRSPLAIFILVTFWCWFFLSLNPLDIGLPVGQYNNKRIMQLILICIFTLLVCIRAYRVALPRVPQNKLLLTAWVLSLLLVFLSTVFSANIYHSLIESLHWLLLASIFCCGIYVACMGLSRLLLLGLLVLHGLVVLKALLFLGYEVAVGGSLRAEMLYPSVEHHRFFNQVQVFVVPLLFLWAARTDFRKFAYFFLFINILLAFCGGARGLLVGLIAATFLAYLLMKPWRPQILTAAVIGVLAFFVYLILALIVDAGHGSDVFRAHTSGRSIIWRGLIDALSPAHFFIGEGSGAYSYHSLGRKEGHPHNSLLQLIFEWGGVATIAMFSLLLLILLLSWRAICGPNIIGQERDISAAILTAVVSAIIYSLFSGIVVMPIPQTLLFFFLGMLWGKALQSGNQGLNLDGRTISRTTVIDVASILTCWVGVTVILLLYVTLCSAYFVQQSFDPNEFRAPRFWAEGEQFRGTIY</sequence>
<comment type="caution">
    <text evidence="7">The sequence shown here is derived from an EMBL/GenBank/DDBJ whole genome shotgun (WGS) entry which is preliminary data.</text>
</comment>
<dbReference type="PANTHER" id="PTHR37422:SF13">
    <property type="entry name" value="LIPOPOLYSACCHARIDE BIOSYNTHESIS PROTEIN PA4999-RELATED"/>
    <property type="match status" value="1"/>
</dbReference>
<keyword evidence="4 5" id="KW-0472">Membrane</keyword>
<dbReference type="EMBL" id="JBHTLR010000004">
    <property type="protein sequence ID" value="MFD1215230.1"/>
    <property type="molecule type" value="Genomic_DNA"/>
</dbReference>
<feature type="transmembrane region" description="Helical" evidence="5">
    <location>
        <begin position="148"/>
        <end position="171"/>
    </location>
</feature>
<dbReference type="PANTHER" id="PTHR37422">
    <property type="entry name" value="TEICHURONIC ACID BIOSYNTHESIS PROTEIN TUAE"/>
    <property type="match status" value="1"/>
</dbReference>
<feature type="transmembrane region" description="Helical" evidence="5">
    <location>
        <begin position="123"/>
        <end position="141"/>
    </location>
</feature>
<proteinExistence type="predicted"/>
<feature type="transmembrane region" description="Helical" evidence="5">
    <location>
        <begin position="377"/>
        <end position="394"/>
    </location>
</feature>
<organism evidence="7 8">
    <name type="scientific">Microbulbifer celer</name>
    <dbReference type="NCBI Taxonomy" id="435905"/>
    <lineage>
        <taxon>Bacteria</taxon>
        <taxon>Pseudomonadati</taxon>
        <taxon>Pseudomonadota</taxon>
        <taxon>Gammaproteobacteria</taxon>
        <taxon>Cellvibrionales</taxon>
        <taxon>Microbulbiferaceae</taxon>
        <taxon>Microbulbifer</taxon>
    </lineage>
</organism>
<keyword evidence="2 5" id="KW-0812">Transmembrane</keyword>
<feature type="transmembrane region" description="Helical" evidence="5">
    <location>
        <begin position="342"/>
        <end position="365"/>
    </location>
</feature>
<feature type="transmembrane region" description="Helical" evidence="5">
    <location>
        <begin position="441"/>
        <end position="467"/>
    </location>
</feature>
<reference evidence="8" key="1">
    <citation type="journal article" date="2019" name="Int. J. Syst. Evol. Microbiol.">
        <title>The Global Catalogue of Microorganisms (GCM) 10K type strain sequencing project: providing services to taxonomists for standard genome sequencing and annotation.</title>
        <authorList>
            <consortium name="The Broad Institute Genomics Platform"/>
            <consortium name="The Broad Institute Genome Sequencing Center for Infectious Disease"/>
            <person name="Wu L."/>
            <person name="Ma J."/>
        </authorList>
    </citation>
    <scope>NUCLEOTIDE SEQUENCE [LARGE SCALE GENOMIC DNA]</scope>
    <source>
        <strain evidence="8">CCUG 54356</strain>
    </source>
</reference>
<comment type="subcellular location">
    <subcellularLocation>
        <location evidence="1">Membrane</location>
        <topology evidence="1">Multi-pass membrane protein</topology>
    </subcellularLocation>
</comment>
<feature type="transmembrane region" description="Helical" evidence="5">
    <location>
        <begin position="94"/>
        <end position="117"/>
    </location>
</feature>
<feature type="transmembrane region" description="Helical" evidence="5">
    <location>
        <begin position="301"/>
        <end position="322"/>
    </location>
</feature>
<dbReference type="RefSeq" id="WP_230438017.1">
    <property type="nucleotide sequence ID" value="NZ_CP087715.1"/>
</dbReference>
<keyword evidence="3 5" id="KW-1133">Transmembrane helix</keyword>
<gene>
    <name evidence="7" type="ORF">ACFQ2X_01340</name>
</gene>